<keyword evidence="3" id="KW-1185">Reference proteome</keyword>
<organism evidence="2 3">
    <name type="scientific">Portunus trituberculatus</name>
    <name type="common">Swimming crab</name>
    <name type="synonym">Neptunus trituberculatus</name>
    <dbReference type="NCBI Taxonomy" id="210409"/>
    <lineage>
        <taxon>Eukaryota</taxon>
        <taxon>Metazoa</taxon>
        <taxon>Ecdysozoa</taxon>
        <taxon>Arthropoda</taxon>
        <taxon>Crustacea</taxon>
        <taxon>Multicrustacea</taxon>
        <taxon>Malacostraca</taxon>
        <taxon>Eumalacostraca</taxon>
        <taxon>Eucarida</taxon>
        <taxon>Decapoda</taxon>
        <taxon>Pleocyemata</taxon>
        <taxon>Brachyura</taxon>
        <taxon>Eubrachyura</taxon>
        <taxon>Portunoidea</taxon>
        <taxon>Portunidae</taxon>
        <taxon>Portuninae</taxon>
        <taxon>Portunus</taxon>
    </lineage>
</organism>
<evidence type="ECO:0000313" key="3">
    <source>
        <dbReference type="Proteomes" id="UP000324222"/>
    </source>
</evidence>
<accession>A0A5B7GEQ8</accession>
<gene>
    <name evidence="2" type="ORF">E2C01_049985</name>
</gene>
<dbReference type="AlphaFoldDB" id="A0A5B7GEQ8"/>
<dbReference type="EMBL" id="VSRR010013640">
    <property type="protein sequence ID" value="MPC56036.1"/>
    <property type="molecule type" value="Genomic_DNA"/>
</dbReference>
<proteinExistence type="predicted"/>
<feature type="compositionally biased region" description="Basic residues" evidence="1">
    <location>
        <begin position="297"/>
        <end position="312"/>
    </location>
</feature>
<evidence type="ECO:0000256" key="1">
    <source>
        <dbReference type="SAM" id="MobiDB-lite"/>
    </source>
</evidence>
<comment type="caution">
    <text evidence="2">The sequence shown here is derived from an EMBL/GenBank/DDBJ whole genome shotgun (WGS) entry which is preliminary data.</text>
</comment>
<protein>
    <submittedName>
        <fullName evidence="2">Uncharacterized protein</fullName>
    </submittedName>
</protein>
<dbReference type="Proteomes" id="UP000324222">
    <property type="component" value="Unassembled WGS sequence"/>
</dbReference>
<reference evidence="2 3" key="1">
    <citation type="submission" date="2019-05" db="EMBL/GenBank/DDBJ databases">
        <title>Another draft genome of Portunus trituberculatus and its Hox gene families provides insights of decapod evolution.</title>
        <authorList>
            <person name="Jeong J.-H."/>
            <person name="Song I."/>
            <person name="Kim S."/>
            <person name="Choi T."/>
            <person name="Kim D."/>
            <person name="Ryu S."/>
            <person name="Kim W."/>
        </authorList>
    </citation>
    <scope>NUCLEOTIDE SEQUENCE [LARGE SCALE GENOMIC DNA]</scope>
    <source>
        <tissue evidence="2">Muscle</tissue>
    </source>
</reference>
<sequence>MEADASSTQPKYPGLCVDCRSIFAKKYNEQTLAITGGGRGIKLEVANLDHLEQAPESVTRLGATDNDLTYDIGRIYPVSPELTKNDIMTHTMTEMDTQSQTWPYTLNFVDPSLRGWPHTLPVMRCPRCLLFGQRNISCNGRARCRKCSGFHVTEEYVREDHCLFCGPGHRPTSKQCPARLQAVQLQELQYDKALDIKRKMRNILRRTFLPPKSANQAHPPSKTGYPYPPPLHHPNPCQIPCTPRTPTSAPTLAPRPAPFQAPIPTPILDPNPAPTKLLSPIISVVPLSAQPPTPKAQRIRHYHKRHTTKPSF</sequence>
<evidence type="ECO:0000313" key="2">
    <source>
        <dbReference type="EMBL" id="MPC56036.1"/>
    </source>
</evidence>
<name>A0A5B7GEQ8_PORTR</name>
<feature type="region of interest" description="Disordered" evidence="1">
    <location>
        <begin position="289"/>
        <end position="312"/>
    </location>
</feature>